<dbReference type="PANTHER" id="PTHR21240">
    <property type="entry name" value="2-AMINO-3-CARBOXYLMUCONATE-6-SEMIALDEHYDE DECARBOXYLASE"/>
    <property type="match status" value="1"/>
</dbReference>
<gene>
    <name evidence="3" type="ORF">C8E83_3635</name>
</gene>
<evidence type="ECO:0000313" key="3">
    <source>
        <dbReference type="EMBL" id="RKR76459.1"/>
    </source>
</evidence>
<feature type="domain" description="Amidohydrolase-related" evidence="2">
    <location>
        <begin position="55"/>
        <end position="323"/>
    </location>
</feature>
<dbReference type="InterPro" id="IPR032466">
    <property type="entry name" value="Metal_Hydrolase"/>
</dbReference>
<comment type="caution">
    <text evidence="3">The sequence shown here is derived from an EMBL/GenBank/DDBJ whole genome shotgun (WGS) entry which is preliminary data.</text>
</comment>
<dbReference type="RefSeq" id="WP_121371430.1">
    <property type="nucleotide sequence ID" value="NZ_RBKS01000001.1"/>
</dbReference>
<dbReference type="EMBL" id="RBKS01000001">
    <property type="protein sequence ID" value="RKR76459.1"/>
    <property type="molecule type" value="Genomic_DNA"/>
</dbReference>
<dbReference type="Proteomes" id="UP000280008">
    <property type="component" value="Unassembled WGS sequence"/>
</dbReference>
<proteinExistence type="predicted"/>
<dbReference type="SUPFAM" id="SSF51556">
    <property type="entry name" value="Metallo-dependent hydrolases"/>
    <property type="match status" value="1"/>
</dbReference>
<dbReference type="InterPro" id="IPR032465">
    <property type="entry name" value="ACMSD"/>
</dbReference>
<keyword evidence="4" id="KW-1185">Reference proteome</keyword>
<evidence type="ECO:0000313" key="4">
    <source>
        <dbReference type="Proteomes" id="UP000280008"/>
    </source>
</evidence>
<dbReference type="AlphaFoldDB" id="A0A495IL09"/>
<organism evidence="3 4">
    <name type="scientific">Frondihabitans australicus</name>
    <dbReference type="NCBI Taxonomy" id="386892"/>
    <lineage>
        <taxon>Bacteria</taxon>
        <taxon>Bacillati</taxon>
        <taxon>Actinomycetota</taxon>
        <taxon>Actinomycetes</taxon>
        <taxon>Micrococcales</taxon>
        <taxon>Microbacteriaceae</taxon>
        <taxon>Frondihabitans</taxon>
    </lineage>
</organism>
<evidence type="ECO:0000256" key="1">
    <source>
        <dbReference type="ARBA" id="ARBA00023239"/>
    </source>
</evidence>
<protein>
    <recommendedName>
        <fullName evidence="2">Amidohydrolase-related domain-containing protein</fullName>
    </recommendedName>
</protein>
<evidence type="ECO:0000259" key="2">
    <source>
        <dbReference type="Pfam" id="PF04909"/>
    </source>
</evidence>
<dbReference type="Gene3D" id="3.20.20.140">
    <property type="entry name" value="Metal-dependent hydrolases"/>
    <property type="match status" value="1"/>
</dbReference>
<reference evidence="3 4" key="1">
    <citation type="submission" date="2018-10" db="EMBL/GenBank/DDBJ databases">
        <title>Sequencing the genomes of 1000 actinobacteria strains.</title>
        <authorList>
            <person name="Klenk H.-P."/>
        </authorList>
    </citation>
    <scope>NUCLEOTIDE SEQUENCE [LARGE SCALE GENOMIC DNA]</scope>
    <source>
        <strain evidence="3 4">DSM 17894</strain>
    </source>
</reference>
<sequence length="329" mass="35636">MRLVGVEEHVVTPAVLAAWGHLPPERRDLAYEPSTSGDSGRRLLSTGADRREAMEATGLDVQVLSLTTPGLQNFLPDEVEALQIETNEAIAAVVAGDPEHYGGLATLAAGSPEAAARELRRAVTTLGLDGAMLYGRTGAASLDGPALDPLWSAAEEMDVPLHLHPQSPPRAVRAAYYDGFDAEVSAGFATHGIGWHYDSGVQLVRLILSGVFDRHPGLQMVVGHWGELVLFYLDRLEHLAAMAGLPHTFAEYVRRNVLVTPSGMLSERYLRWAIEVIGADRILFATDYPFEASSQAGAREFLESAPISAAEREAIAGRNWQRLVDGIRR</sequence>
<name>A0A495IL09_9MICO</name>
<keyword evidence="1" id="KW-0456">Lyase</keyword>
<dbReference type="OrthoDB" id="8673173at2"/>
<dbReference type="GO" id="GO:0019748">
    <property type="term" value="P:secondary metabolic process"/>
    <property type="evidence" value="ECO:0007669"/>
    <property type="project" value="TreeGrafter"/>
</dbReference>
<dbReference type="PANTHER" id="PTHR21240:SF30">
    <property type="entry name" value="AMIDOHYDROLASE-RELATED DOMAIN-CONTAINING PROTEIN-RELATED"/>
    <property type="match status" value="1"/>
</dbReference>
<dbReference type="GO" id="GO:0016787">
    <property type="term" value="F:hydrolase activity"/>
    <property type="evidence" value="ECO:0007669"/>
    <property type="project" value="InterPro"/>
</dbReference>
<dbReference type="GO" id="GO:0016831">
    <property type="term" value="F:carboxy-lyase activity"/>
    <property type="evidence" value="ECO:0007669"/>
    <property type="project" value="InterPro"/>
</dbReference>
<dbReference type="GO" id="GO:0005829">
    <property type="term" value="C:cytosol"/>
    <property type="evidence" value="ECO:0007669"/>
    <property type="project" value="TreeGrafter"/>
</dbReference>
<dbReference type="InterPro" id="IPR006680">
    <property type="entry name" value="Amidohydro-rel"/>
</dbReference>
<accession>A0A495IL09</accession>
<dbReference type="Pfam" id="PF04909">
    <property type="entry name" value="Amidohydro_2"/>
    <property type="match status" value="1"/>
</dbReference>